<dbReference type="GO" id="GO:0005615">
    <property type="term" value="C:extracellular space"/>
    <property type="evidence" value="ECO:0007669"/>
    <property type="project" value="TreeGrafter"/>
</dbReference>
<evidence type="ECO:0000256" key="4">
    <source>
        <dbReference type="ARBA" id="ARBA00022737"/>
    </source>
</evidence>
<comment type="cofactor">
    <cofactor evidence="12">
        <name>Ca(2+)</name>
        <dbReference type="ChEBI" id="CHEBI:29108"/>
    </cofactor>
    <text evidence="12">Can bind about 5 Ca(2+) ions per subunit.</text>
</comment>
<feature type="binding site" evidence="12">
    <location>
        <position position="252"/>
    </location>
    <ligand>
        <name>Ca(2+)</name>
        <dbReference type="ChEBI" id="CHEBI:29108"/>
        <label>3</label>
    </ligand>
</feature>
<dbReference type="Pfam" id="PF01471">
    <property type="entry name" value="PG_binding_1"/>
    <property type="match status" value="1"/>
</dbReference>
<evidence type="ECO:0000256" key="9">
    <source>
        <dbReference type="ARBA" id="ARBA00023145"/>
    </source>
</evidence>
<feature type="binding site" evidence="12">
    <location>
        <position position="255"/>
    </location>
    <ligand>
        <name>Ca(2+)</name>
        <dbReference type="ChEBI" id="CHEBI:29108"/>
        <label>3</label>
    </ligand>
</feature>
<evidence type="ECO:0000256" key="6">
    <source>
        <dbReference type="ARBA" id="ARBA00022833"/>
    </source>
</evidence>
<dbReference type="InterPro" id="IPR021190">
    <property type="entry name" value="Pept_M10A"/>
</dbReference>
<keyword evidence="20" id="KW-1185">Reference proteome</keyword>
<dbReference type="InterPro" id="IPR002477">
    <property type="entry name" value="Peptidoglycan-bd-like"/>
</dbReference>
<dbReference type="GO" id="GO:0008270">
    <property type="term" value="F:zinc ion binding"/>
    <property type="evidence" value="ECO:0007669"/>
    <property type="project" value="InterPro"/>
</dbReference>
<feature type="binding site" evidence="12">
    <location>
        <position position="253"/>
    </location>
    <ligand>
        <name>Ca(2+)</name>
        <dbReference type="ChEBI" id="CHEBI:29108"/>
        <label>1</label>
    </ligand>
</feature>
<keyword evidence="7 12" id="KW-0106">Calcium</keyword>
<feature type="domain" description="Peptidase metallopeptidase" evidence="18">
    <location>
        <begin position="141"/>
        <end position="321"/>
    </location>
</feature>
<evidence type="ECO:0000256" key="5">
    <source>
        <dbReference type="ARBA" id="ARBA00022801"/>
    </source>
</evidence>
<feature type="binding site" evidence="11">
    <location>
        <position position="277"/>
    </location>
    <ligand>
        <name>Zn(2+)</name>
        <dbReference type="ChEBI" id="CHEBI:29105"/>
        <label>2</label>
        <note>catalytic</note>
    </ligand>
</feature>
<feature type="binding site" evidence="12">
    <location>
        <position position="518"/>
    </location>
    <ligand>
        <name>Ca(2+)</name>
        <dbReference type="ChEBI" id="CHEBI:29108"/>
        <label>4</label>
    </ligand>
</feature>
<evidence type="ECO:0000259" key="18">
    <source>
        <dbReference type="SMART" id="SM00235"/>
    </source>
</evidence>
<keyword evidence="17" id="KW-0732">Signal</keyword>
<proteinExistence type="inferred from homology"/>
<dbReference type="CDD" id="cd00094">
    <property type="entry name" value="HX"/>
    <property type="match status" value="1"/>
</dbReference>
<feature type="binding site" evidence="12">
    <location>
        <position position="250"/>
    </location>
    <ligand>
        <name>Zn(2+)</name>
        <dbReference type="ChEBI" id="CHEBI:29105"/>
        <label>1</label>
    </ligand>
</feature>
<dbReference type="FunFam" id="2.110.10.10:FF:000018">
    <property type="entry name" value="Matrix metallopeptidase 25b"/>
    <property type="match status" value="1"/>
</dbReference>
<evidence type="ECO:0000256" key="13">
    <source>
        <dbReference type="PIRSR" id="PIRSR621190-4"/>
    </source>
</evidence>
<evidence type="ECO:0000256" key="2">
    <source>
        <dbReference type="ARBA" id="ARBA00022670"/>
    </source>
</evidence>
<feature type="binding site" evidence="12">
    <location>
        <position position="228"/>
    </location>
    <ligand>
        <name>Ca(2+)</name>
        <dbReference type="ChEBI" id="CHEBI:29108"/>
        <label>3</label>
    </ligand>
</feature>
<keyword evidence="2" id="KW-0645">Protease</keyword>
<dbReference type="SMART" id="SM00235">
    <property type="entry name" value="ZnMc"/>
    <property type="match status" value="1"/>
</dbReference>
<evidence type="ECO:0000313" key="20">
    <source>
        <dbReference type="Proteomes" id="UP000694427"/>
    </source>
</evidence>
<comment type="similarity">
    <text evidence="1">Belongs to the peptidase M10A family.</text>
</comment>
<evidence type="ECO:0000256" key="3">
    <source>
        <dbReference type="ARBA" id="ARBA00022723"/>
    </source>
</evidence>
<feature type="binding site" evidence="12">
    <location>
        <position position="365"/>
    </location>
    <ligand>
        <name>Ca(2+)</name>
        <dbReference type="ChEBI" id="CHEBI:29108"/>
        <label>4</label>
    </ligand>
</feature>
<evidence type="ECO:0000256" key="10">
    <source>
        <dbReference type="PIRSR" id="PIRSR001191-1"/>
    </source>
</evidence>
<feature type="binding site" evidence="12">
    <location>
        <position position="248"/>
    </location>
    <ligand>
        <name>Ca(2+)</name>
        <dbReference type="ChEBI" id="CHEBI:29108"/>
        <label>2</label>
    </ligand>
</feature>
<dbReference type="GO" id="GO:0006508">
    <property type="term" value="P:proteolysis"/>
    <property type="evidence" value="ECO:0007669"/>
    <property type="project" value="UniProtKB-KW"/>
</dbReference>
<keyword evidence="4" id="KW-0677">Repeat</keyword>
<keyword evidence="9" id="KW-0865">Zymogen</keyword>
<organism evidence="19 20">
    <name type="scientific">Cyprinus carpio</name>
    <name type="common">Common carp</name>
    <dbReference type="NCBI Taxonomy" id="7962"/>
    <lineage>
        <taxon>Eukaryota</taxon>
        <taxon>Metazoa</taxon>
        <taxon>Chordata</taxon>
        <taxon>Craniata</taxon>
        <taxon>Vertebrata</taxon>
        <taxon>Euteleostomi</taxon>
        <taxon>Actinopterygii</taxon>
        <taxon>Neopterygii</taxon>
        <taxon>Teleostei</taxon>
        <taxon>Ostariophysi</taxon>
        <taxon>Cypriniformes</taxon>
        <taxon>Cyprinidae</taxon>
        <taxon>Cyprininae</taxon>
        <taxon>Cyprinus</taxon>
    </lineage>
</organism>
<dbReference type="PROSITE" id="PS51642">
    <property type="entry name" value="HEMOPEXIN_2"/>
    <property type="match status" value="3"/>
</dbReference>
<dbReference type="Pfam" id="PF00045">
    <property type="entry name" value="Hemopexin"/>
    <property type="match status" value="3"/>
</dbReference>
<dbReference type="GO" id="GO:0030574">
    <property type="term" value="P:collagen catabolic process"/>
    <property type="evidence" value="ECO:0007669"/>
    <property type="project" value="TreeGrafter"/>
</dbReference>
<dbReference type="PANTHER" id="PTHR10201:SF287">
    <property type="entry name" value="MATRIX METALLOPEPTIDASE 25B-RELATED"/>
    <property type="match status" value="1"/>
</dbReference>
<evidence type="ECO:0000256" key="14">
    <source>
        <dbReference type="PROSITE-ProRule" id="PRU01011"/>
    </source>
</evidence>
<comment type="cofactor">
    <cofactor evidence="12">
        <name>Zn(2+)</name>
        <dbReference type="ChEBI" id="CHEBI:29105"/>
    </cofactor>
    <text evidence="12">Binds 2 Zn(2+) ions per subunit.</text>
</comment>
<evidence type="ECO:0000256" key="11">
    <source>
        <dbReference type="PIRSR" id="PIRSR001191-2"/>
    </source>
</evidence>
<dbReference type="GO" id="GO:0031012">
    <property type="term" value="C:extracellular matrix"/>
    <property type="evidence" value="ECO:0007669"/>
    <property type="project" value="InterPro"/>
</dbReference>
<feature type="repeat" description="Hemopexin" evidence="14">
    <location>
        <begin position="361"/>
        <end position="406"/>
    </location>
</feature>
<keyword evidence="16" id="KW-0812">Transmembrane</keyword>
<dbReference type="InterPro" id="IPR036375">
    <property type="entry name" value="Hemopexin-like_dom_sf"/>
</dbReference>
<dbReference type="Gene3D" id="3.40.390.10">
    <property type="entry name" value="Collagenase (Catalytic Domain)"/>
    <property type="match status" value="1"/>
</dbReference>
<dbReference type="AlphaFoldDB" id="A0A8C1QR21"/>
<protein>
    <submittedName>
        <fullName evidence="19">Matrix metallopeptidase 25b</fullName>
    </submittedName>
</protein>
<dbReference type="SMART" id="SM00120">
    <property type="entry name" value="HX"/>
    <property type="match status" value="4"/>
</dbReference>
<sequence>MTFSGYLWLVYLTCIVLVFVSPADLAPMLDQYSRGVDWLSRYGYLSPPDPRTGKLQTKEGIERAIKEMQRFAGLKDTGKLDSDTLKLMNTPRCSLPDIIGSEDKLKKRRRKRRYATTGLRWKTSDLTWRSALLDKQWSLKQSYTITLLNVQPLTYFFSPLSCPSVQNYPSLPPFLKPSEVDTIMTYALKAWSDVTNLKFHATSSSEQDRADIKISFARSLHDDGYPFDGKGGTLAHAFFPGEADVAGDTHFDDEESWTYIDDNGTDLFAVAVHEFGHALGLSHSSSHPSIMRPYYQGPVGDIASYNLPEDDRYAIQSIYGRKSSSSTPSPNHPTPNLPKPPSPPQPKVPLQPDPSVQNRCEGGFDAVANIRGDVFFFKGPYFWRIQRSGSLVSFHPALIKNFWIGLPPGTNKIDAVYERKTDSRIIFFIGSQYWVFKDTMAISGYPRPLSDWGLISHDGSEVRKVDAAFIWAHNGKTYIFSGGEFWRFSDGTGTEKRRPDTGYPRNTSLWKGAPSNPDDIITWGDGDAYFFKNNSYWILKNGGLDQDNVSQKSTAVDWMMCPEPTPTKLPANPRHKGGECYCDLNGVLQMSASSWLLFIVLLFYPGVLV</sequence>
<evidence type="ECO:0000256" key="12">
    <source>
        <dbReference type="PIRSR" id="PIRSR621190-2"/>
    </source>
</evidence>
<dbReference type="Gene3D" id="2.110.10.10">
    <property type="entry name" value="Hemopexin-like domain"/>
    <property type="match status" value="1"/>
</dbReference>
<feature type="binding site" evidence="11">
    <location>
        <position position="283"/>
    </location>
    <ligand>
        <name>Zn(2+)</name>
        <dbReference type="ChEBI" id="CHEBI:29105"/>
        <label>2</label>
        <note>catalytic</note>
    </ligand>
</feature>
<evidence type="ECO:0000256" key="7">
    <source>
        <dbReference type="ARBA" id="ARBA00022837"/>
    </source>
</evidence>
<keyword evidence="3 11" id="KW-0479">Metal-binding</keyword>
<dbReference type="SUPFAM" id="SSF55486">
    <property type="entry name" value="Metalloproteases ('zincins'), catalytic domain"/>
    <property type="match status" value="1"/>
</dbReference>
<dbReference type="InterPro" id="IPR018487">
    <property type="entry name" value="Hemopexin-like_repeat"/>
</dbReference>
<dbReference type="InterPro" id="IPR000585">
    <property type="entry name" value="Hemopexin-like_dom"/>
</dbReference>
<dbReference type="Ensembl" id="ENSCCRT00010063933.1">
    <property type="protein sequence ID" value="ENSCCRP00010058342.1"/>
    <property type="gene ID" value="ENSCCRG00010024699.1"/>
</dbReference>
<feature type="binding site" evidence="12">
    <location>
        <position position="211"/>
    </location>
    <ligand>
        <name>Ca(2+)</name>
        <dbReference type="ChEBI" id="CHEBI:29108"/>
        <label>2</label>
    </ligand>
</feature>
<dbReference type="InterPro" id="IPR036365">
    <property type="entry name" value="PGBD-like_sf"/>
</dbReference>
<feature type="active site" evidence="10">
    <location>
        <position position="274"/>
    </location>
</feature>
<feature type="repeat" description="Hemopexin" evidence="14">
    <location>
        <begin position="462"/>
        <end position="514"/>
    </location>
</feature>
<dbReference type="Pfam" id="PF00413">
    <property type="entry name" value="Peptidase_M10"/>
    <property type="match status" value="1"/>
</dbReference>
<dbReference type="PANTHER" id="PTHR10201">
    <property type="entry name" value="MATRIX METALLOPROTEINASE"/>
    <property type="match status" value="1"/>
</dbReference>
<feature type="region of interest" description="Disordered" evidence="15">
    <location>
        <begin position="321"/>
        <end position="356"/>
    </location>
</feature>
<dbReference type="CDD" id="cd04278">
    <property type="entry name" value="ZnMc_MMP"/>
    <property type="match status" value="1"/>
</dbReference>
<evidence type="ECO:0000256" key="17">
    <source>
        <dbReference type="SAM" id="SignalP"/>
    </source>
</evidence>
<feature type="chain" id="PRO_5034188827" evidence="17">
    <location>
        <begin position="26"/>
        <end position="609"/>
    </location>
</feature>
<dbReference type="PIRSF" id="PIRSF001191">
    <property type="entry name" value="Peptidase_M10A_matrix"/>
    <property type="match status" value="1"/>
</dbReference>
<dbReference type="SUPFAM" id="SSF50923">
    <property type="entry name" value="Hemopexin-like domain"/>
    <property type="match status" value="1"/>
</dbReference>
<reference evidence="19" key="2">
    <citation type="submission" date="2025-09" db="UniProtKB">
        <authorList>
            <consortium name="Ensembl"/>
        </authorList>
    </citation>
    <scope>IDENTIFICATION</scope>
</reference>
<feature type="binding site" evidence="12">
    <location>
        <position position="291"/>
    </location>
    <ligand>
        <name>Zn(2+)</name>
        <dbReference type="ChEBI" id="CHEBI:29105"/>
        <label>2</label>
        <note>catalytic</note>
    </ligand>
</feature>
<dbReference type="InterPro" id="IPR024079">
    <property type="entry name" value="MetalloPept_cat_dom_sf"/>
</dbReference>
<dbReference type="InterPro" id="IPR001818">
    <property type="entry name" value="Pept_M10_metallopeptidase"/>
</dbReference>
<feature type="binding site" evidence="12">
    <location>
        <position position="221"/>
    </location>
    <ligand>
        <name>Zn(2+)</name>
        <dbReference type="ChEBI" id="CHEBI:29105"/>
        <label>1</label>
    </ligand>
</feature>
<accession>A0A8C1QR21</accession>
<feature type="binding site" evidence="12">
    <location>
        <position position="236"/>
    </location>
    <ligand>
        <name>Zn(2+)</name>
        <dbReference type="ChEBI" id="CHEBI:29105"/>
        <label>1</label>
    </ligand>
</feature>
<keyword evidence="16" id="KW-1133">Transmembrane helix</keyword>
<feature type="binding site" evidence="12">
    <location>
        <position position="229"/>
    </location>
    <ligand>
        <name>Ca(2+)</name>
        <dbReference type="ChEBI" id="CHEBI:29108"/>
        <label>3</label>
    </ligand>
</feature>
<feature type="transmembrane region" description="Helical" evidence="16">
    <location>
        <begin position="586"/>
        <end position="604"/>
    </location>
</feature>
<feature type="binding site" evidence="12">
    <location>
        <position position="414"/>
    </location>
    <ligand>
        <name>Ca(2+)</name>
        <dbReference type="ChEBI" id="CHEBI:29108"/>
        <label>4</label>
    </ligand>
</feature>
<reference evidence="19" key="1">
    <citation type="submission" date="2025-08" db="UniProtKB">
        <authorList>
            <consortium name="Ensembl"/>
        </authorList>
    </citation>
    <scope>IDENTIFICATION</scope>
</reference>
<evidence type="ECO:0000256" key="1">
    <source>
        <dbReference type="ARBA" id="ARBA00010370"/>
    </source>
</evidence>
<feature type="modified residue" description="Phosphotyrosine; by PKDCC" evidence="13">
    <location>
        <position position="445"/>
    </location>
</feature>
<feature type="binding site" evidence="12">
    <location>
        <position position="255"/>
    </location>
    <ligand>
        <name>Ca(2+)</name>
        <dbReference type="ChEBI" id="CHEBI:29108"/>
        <label>1</label>
    </ligand>
</feature>
<feature type="compositionally biased region" description="Pro residues" evidence="15">
    <location>
        <begin position="330"/>
        <end position="352"/>
    </location>
</feature>
<feature type="signal peptide" evidence="17">
    <location>
        <begin position="1"/>
        <end position="25"/>
    </location>
</feature>
<keyword evidence="16" id="KW-0472">Membrane</keyword>
<keyword evidence="5" id="KW-0378">Hydrolase</keyword>
<evidence type="ECO:0000313" key="19">
    <source>
        <dbReference type="Ensembl" id="ENSCCRP00010058342.1"/>
    </source>
</evidence>
<dbReference type="GO" id="GO:0030198">
    <property type="term" value="P:extracellular matrix organization"/>
    <property type="evidence" value="ECO:0007669"/>
    <property type="project" value="TreeGrafter"/>
</dbReference>
<dbReference type="SUPFAM" id="SSF47090">
    <property type="entry name" value="PGBD-like"/>
    <property type="match status" value="1"/>
</dbReference>
<feature type="repeat" description="Hemopexin" evidence="14">
    <location>
        <begin position="410"/>
        <end position="456"/>
    </location>
</feature>
<name>A0A8C1QR21_CYPCA</name>
<feature type="binding site" evidence="11">
    <location>
        <position position="273"/>
    </location>
    <ligand>
        <name>Zn(2+)</name>
        <dbReference type="ChEBI" id="CHEBI:29105"/>
        <label>2</label>
        <note>catalytic</note>
    </ligand>
</feature>
<dbReference type="InterPro" id="IPR033739">
    <property type="entry name" value="M10A_MMP"/>
</dbReference>
<dbReference type="Proteomes" id="UP000694427">
    <property type="component" value="Unplaced"/>
</dbReference>
<keyword evidence="6 11" id="KW-0862">Zinc</keyword>
<evidence type="ECO:0000256" key="16">
    <source>
        <dbReference type="SAM" id="Phobius"/>
    </source>
</evidence>
<evidence type="ECO:0000256" key="8">
    <source>
        <dbReference type="ARBA" id="ARBA00023049"/>
    </source>
</evidence>
<feature type="binding site" description="in inhibited form" evidence="12">
    <location>
        <position position="93"/>
    </location>
    <ligand>
        <name>Zn(2+)</name>
        <dbReference type="ChEBI" id="CHEBI:29105"/>
        <label>2</label>
        <note>catalytic</note>
    </ligand>
</feature>
<feature type="binding site" evidence="12">
    <location>
        <position position="223"/>
    </location>
    <ligand>
        <name>Zn(2+)</name>
        <dbReference type="ChEBI" id="CHEBI:29105"/>
        <label>1</label>
    </ligand>
</feature>
<feature type="binding site" evidence="12">
    <location>
        <position position="468"/>
    </location>
    <ligand>
        <name>Ca(2+)</name>
        <dbReference type="ChEBI" id="CHEBI:29108"/>
        <label>5</label>
    </ligand>
</feature>
<dbReference type="GO" id="GO:0004222">
    <property type="term" value="F:metalloendopeptidase activity"/>
    <property type="evidence" value="ECO:0007669"/>
    <property type="project" value="InterPro"/>
</dbReference>
<dbReference type="PRINTS" id="PR00138">
    <property type="entry name" value="MATRIXIN"/>
</dbReference>
<evidence type="ECO:0000256" key="15">
    <source>
        <dbReference type="SAM" id="MobiDB-lite"/>
    </source>
</evidence>
<gene>
    <name evidence="19" type="primary">LOC109058339</name>
</gene>
<dbReference type="InterPro" id="IPR006026">
    <property type="entry name" value="Peptidase_Metallo"/>
</dbReference>
<keyword evidence="8" id="KW-0482">Metalloprotease</keyword>